<protein>
    <submittedName>
        <fullName evidence="2">Capsid protein</fullName>
    </submittedName>
</protein>
<name>A0A8K1M4K2_9VIRU</name>
<dbReference type="EMBL" id="MZ556139">
    <property type="protein sequence ID" value="UBJ26144.1"/>
    <property type="molecule type" value="Genomic_DNA"/>
</dbReference>
<feature type="region of interest" description="Disordered" evidence="1">
    <location>
        <begin position="1"/>
        <end position="55"/>
    </location>
</feature>
<organism evidence="2">
    <name type="scientific">Red panda feces-associated gemycircularvirus</name>
    <dbReference type="NCBI Taxonomy" id="2864013"/>
    <lineage>
        <taxon>Viruses</taxon>
        <taxon>Monodnaviria</taxon>
        <taxon>Shotokuvirae</taxon>
        <taxon>Cressdnaviricota</taxon>
        <taxon>Repensiviricetes</taxon>
        <taxon>Geplafuvirales</taxon>
        <taxon>Genomoviridae</taxon>
        <taxon>Gemycircularvirus</taxon>
    </lineage>
</organism>
<reference evidence="2" key="1">
    <citation type="submission" date="2021-07" db="EMBL/GenBank/DDBJ databases">
        <title>Communication and adaptive evolution of viruses within giant pandas and their associated organisms in a local ecological environment.</title>
        <authorList>
            <person name="Zhao M."/>
            <person name="Liu S."/>
            <person name="Zhang W."/>
        </authorList>
    </citation>
    <scope>NUCLEOTIDE SEQUENCE</scope>
    <source>
        <strain evidence="2">AliP02geno02-2015</strain>
    </source>
</reference>
<evidence type="ECO:0000256" key="1">
    <source>
        <dbReference type="SAM" id="MobiDB-lite"/>
    </source>
</evidence>
<sequence length="303" mass="34518">MAYSRYRRKTRRTYRKSTRGARPSARRSRYTVKTRRYTRKRPMSKRSVLNATSRKKRDTMLSYSNVTAAAPSGGTTFSTNPSILVGNQQYILPWVCTARDLSNASGGANIIINRSERTSTVCYMRGLAENIRIQTTNGMPWMWRRVCFTLKGDYLFNLSTSTALLFNETAPGGMRRSVTNWAGIGSLPELIFRGTANVDWNDYYSAPLDTSRIKVMYDRVRTIAAGNEEGCTRTYKQWHPMNKNLVYDDEERGDGEVGANFSTQGRQGMGDYYVVDFFLARTGSTSSDQLSFNPEASLYWHEK</sequence>
<evidence type="ECO:0000313" key="2">
    <source>
        <dbReference type="EMBL" id="UBJ26144.1"/>
    </source>
</evidence>
<feature type="compositionally biased region" description="Basic residues" evidence="1">
    <location>
        <begin position="1"/>
        <end position="44"/>
    </location>
</feature>
<accession>A0A8K1M4K2</accession>
<proteinExistence type="predicted"/>